<evidence type="ECO:0000256" key="5">
    <source>
        <dbReference type="SAM" id="Phobius"/>
    </source>
</evidence>
<protein>
    <recommendedName>
        <fullName evidence="6">Inositolphosphotransferase Aur1/Ipt1 domain-containing protein</fullName>
    </recommendedName>
</protein>
<gene>
    <name evidence="7" type="ORF">Tbon_00250</name>
</gene>
<keyword evidence="4 5" id="KW-0472">Membrane</keyword>
<dbReference type="PANTHER" id="PTHR31310">
    <property type="match status" value="1"/>
</dbReference>
<feature type="transmembrane region" description="Helical" evidence="5">
    <location>
        <begin position="56"/>
        <end position="72"/>
    </location>
</feature>
<dbReference type="EMBL" id="CP042829">
    <property type="protein sequence ID" value="QFG01807.1"/>
    <property type="molecule type" value="Genomic_DNA"/>
</dbReference>
<evidence type="ECO:0000259" key="6">
    <source>
        <dbReference type="Pfam" id="PF14378"/>
    </source>
</evidence>
<evidence type="ECO:0000256" key="4">
    <source>
        <dbReference type="ARBA" id="ARBA00023136"/>
    </source>
</evidence>
<organism evidence="7 8">
    <name type="scientific">Tepidiforma bonchosmolovskayae</name>
    <dbReference type="NCBI Taxonomy" id="2601677"/>
    <lineage>
        <taxon>Bacteria</taxon>
        <taxon>Bacillati</taxon>
        <taxon>Chloroflexota</taxon>
        <taxon>Tepidiformia</taxon>
        <taxon>Tepidiformales</taxon>
        <taxon>Tepidiformaceae</taxon>
        <taxon>Tepidiforma</taxon>
    </lineage>
</organism>
<evidence type="ECO:0000256" key="2">
    <source>
        <dbReference type="ARBA" id="ARBA00022692"/>
    </source>
</evidence>
<dbReference type="InterPro" id="IPR026841">
    <property type="entry name" value="Aur1/Ipt1"/>
</dbReference>
<evidence type="ECO:0000313" key="8">
    <source>
        <dbReference type="Proteomes" id="UP000326331"/>
    </source>
</evidence>
<dbReference type="Pfam" id="PF14378">
    <property type="entry name" value="PAP2_3"/>
    <property type="match status" value="1"/>
</dbReference>
<keyword evidence="2 5" id="KW-0812">Transmembrane</keyword>
<feature type="transmembrane region" description="Helical" evidence="5">
    <location>
        <begin position="84"/>
        <end position="101"/>
    </location>
</feature>
<keyword evidence="8" id="KW-1185">Reference proteome</keyword>
<dbReference type="PANTHER" id="PTHR31310:SF7">
    <property type="entry name" value="PA-PHOSPHATASE RELATED-FAMILY PROTEIN DDB_G0268928"/>
    <property type="match status" value="1"/>
</dbReference>
<feature type="domain" description="Inositolphosphotransferase Aur1/Ipt1" evidence="6">
    <location>
        <begin position="115"/>
        <end position="303"/>
    </location>
</feature>
<comment type="subcellular location">
    <subcellularLocation>
        <location evidence="1">Membrane</location>
        <topology evidence="1">Multi-pass membrane protein</topology>
    </subcellularLocation>
</comment>
<reference evidence="7 8" key="1">
    <citation type="submission" date="2019-10" db="EMBL/GenBank/DDBJ databases">
        <title>Thermopilla bonchosmolovskayae gen. nov., sp. nov., a moderately thermophilic Chloroflexi bacterium from a Chukotka hot spring (Arctic, Russia), representing a novel classis Thermopillaia, which include previously uncultivated lineage OLB14.</title>
        <authorList>
            <person name="Kochetkova T.V."/>
            <person name="Zayulina K.S."/>
            <person name="Zhigarkov V.S."/>
            <person name="Minaev N.V."/>
            <person name="Novikov A."/>
            <person name="Toshchakov S.V."/>
            <person name="Elcheninov A.G."/>
            <person name="Kublanov I.V."/>
        </authorList>
    </citation>
    <scope>NUCLEOTIDE SEQUENCE [LARGE SCALE GENOMIC DNA]</scope>
    <source>
        <strain evidence="7 8">3753O</strain>
    </source>
</reference>
<name>A0ABX6BYA4_9CHLR</name>
<feature type="transmembrane region" description="Helical" evidence="5">
    <location>
        <begin position="240"/>
        <end position="258"/>
    </location>
</feature>
<sequence>MSVVAESRGTPRWGRLKLPPLPEPPATRSGRVLLAAQAAVLLAMTGTVATRTWQDHTWFGFLLMGLALALWVPEARQRRIRRWWFVYVAGIFVYTLLRAYADEAGAPIRITYPISFDRWLFFGTDPTLWLQRRFFDPRDIGLLDYLAVATHWSFFIAPHALAVGVFLLQRRQFPRFAVLMVGTMWLGLALFFLVPTAPPWFAGEIGQLAGVRRIMDYVGGSIHGSAYSSLYAALGEPNSVAAMPSIHMAVTFAMYLWGRRHLPRLAPVLLAYCGVMAVSLVYLGEHYVADLLAGIACASGAWLVADRLAPELSEPAMQPADTGSRLQS</sequence>
<dbReference type="InterPro" id="IPR052185">
    <property type="entry name" value="IPC_Synthase-Related"/>
</dbReference>
<dbReference type="RefSeq" id="WP_158065754.1">
    <property type="nucleotide sequence ID" value="NZ_CP042829.1"/>
</dbReference>
<proteinExistence type="predicted"/>
<dbReference type="Proteomes" id="UP000326331">
    <property type="component" value="Chromosome"/>
</dbReference>
<evidence type="ECO:0000256" key="3">
    <source>
        <dbReference type="ARBA" id="ARBA00022989"/>
    </source>
</evidence>
<feature type="transmembrane region" description="Helical" evidence="5">
    <location>
        <begin position="265"/>
        <end position="282"/>
    </location>
</feature>
<evidence type="ECO:0000313" key="7">
    <source>
        <dbReference type="EMBL" id="QFG01807.1"/>
    </source>
</evidence>
<feature type="transmembrane region" description="Helical" evidence="5">
    <location>
        <begin position="175"/>
        <end position="194"/>
    </location>
</feature>
<evidence type="ECO:0000256" key="1">
    <source>
        <dbReference type="ARBA" id="ARBA00004141"/>
    </source>
</evidence>
<keyword evidence="3 5" id="KW-1133">Transmembrane helix</keyword>
<dbReference type="Gene3D" id="1.20.144.10">
    <property type="entry name" value="Phosphatidic acid phosphatase type 2/haloperoxidase"/>
    <property type="match status" value="1"/>
</dbReference>
<dbReference type="SUPFAM" id="SSF48317">
    <property type="entry name" value="Acid phosphatase/Vanadium-dependent haloperoxidase"/>
    <property type="match status" value="1"/>
</dbReference>
<feature type="transmembrane region" description="Helical" evidence="5">
    <location>
        <begin position="32"/>
        <end position="50"/>
    </location>
</feature>
<accession>A0ABX6BYA4</accession>
<feature type="transmembrane region" description="Helical" evidence="5">
    <location>
        <begin position="145"/>
        <end position="168"/>
    </location>
</feature>
<dbReference type="InterPro" id="IPR036938">
    <property type="entry name" value="PAP2/HPO_sf"/>
</dbReference>